<dbReference type="Gene3D" id="3.20.20.140">
    <property type="entry name" value="Metal-dependent hydrolases"/>
    <property type="match status" value="1"/>
</dbReference>
<gene>
    <name evidence="1" type="ordered locus">Vdis_0554</name>
</gene>
<reference evidence="2" key="2">
    <citation type="journal article" date="2010" name="Stand. Genomic Sci.">
        <title>Complete genome sequence of Vulcanisaeta distributa type strain (IC-017T).</title>
        <authorList>
            <person name="Mavromatis K."/>
            <person name="Sikorski J."/>
            <person name="Pabst E."/>
            <person name="Teshima H."/>
            <person name="Lapidus A."/>
            <person name="Lucas S."/>
            <person name="Nolan M."/>
            <person name="Glavina Del Rio T."/>
            <person name="Cheng J."/>
            <person name="Bruce D."/>
            <person name="Goodwin L."/>
            <person name="Pitluck S."/>
            <person name="Liolios K."/>
            <person name="Ivanova N."/>
            <person name="Mikhailova N."/>
            <person name="Pati A."/>
            <person name="Chen A."/>
            <person name="Palaniappan K."/>
            <person name="Land M."/>
            <person name="Hauser L."/>
            <person name="Chang Y."/>
            <person name="Jeffries C."/>
            <person name="Rohde M."/>
            <person name="Spring S."/>
            <person name="Goker M."/>
            <person name="Wirth R."/>
            <person name="Woyke T."/>
            <person name="Bristow J."/>
            <person name="Eisen J."/>
            <person name="Markowitz V."/>
            <person name="Hugenholtz P."/>
            <person name="Klenk H."/>
            <person name="Kyrpides N."/>
        </authorList>
    </citation>
    <scope>NUCLEOTIDE SEQUENCE [LARGE SCALE GENOMIC DNA]</scope>
    <source>
        <strain evidence="2">DSM 14429 / JCM 11212 / NBRC 100878 / IC-017</strain>
    </source>
</reference>
<dbReference type="EMBL" id="CP002100">
    <property type="protein sequence ID" value="ADN49952.1"/>
    <property type="molecule type" value="Genomic_DNA"/>
</dbReference>
<sequence>MINARDLLRGAFDFHVHSAPDIVPRLLDDIDLARLYRDYGFGGFIIKNHYSPTYDRAYLVRRAVNGIEVFGGVVLNNSVGGLNPRIVYVAGRSGAKVVWFPTVDSANERSSLLNWRGKPNPPAWAKAQLELHDRGLLGNALSIFDEDGRIRPEVDEILDIIREFNMILATGHLSPSEGMQLIKRAVERGVKKIVITHPEFPTTRYSIEQQRELVNYGVYFERCYESILTGRVSINDVVKAIRETGIEKNILSTDLGQAHNEPPPQGYIEFVEKLIENGITKEEIEIMTKENQRKLLYE</sequence>
<evidence type="ECO:0000313" key="1">
    <source>
        <dbReference type="EMBL" id="ADN49952.1"/>
    </source>
</evidence>
<protein>
    <recommendedName>
        <fullName evidence="3">Cytosolic protein</fullName>
    </recommendedName>
</protein>
<dbReference type="InterPro" id="IPR046249">
    <property type="entry name" value="DUF6282"/>
</dbReference>
<dbReference type="OrthoDB" id="25479at2157"/>
<dbReference type="PIRSF" id="PIRSF021898">
    <property type="entry name" value="UCP021898"/>
    <property type="match status" value="1"/>
</dbReference>
<dbReference type="InterPro" id="IPR032466">
    <property type="entry name" value="Metal_Hydrolase"/>
</dbReference>
<dbReference type="STRING" id="572478.Vdis_0554"/>
<dbReference type="eggNOG" id="arCOG06505">
    <property type="taxonomic scope" value="Archaea"/>
</dbReference>
<organism evidence="1 2">
    <name type="scientific">Vulcanisaeta distributa (strain DSM 14429 / JCM 11212 / NBRC 100878 / IC-017)</name>
    <dbReference type="NCBI Taxonomy" id="572478"/>
    <lineage>
        <taxon>Archaea</taxon>
        <taxon>Thermoproteota</taxon>
        <taxon>Thermoprotei</taxon>
        <taxon>Thermoproteales</taxon>
        <taxon>Thermoproteaceae</taxon>
        <taxon>Vulcanisaeta</taxon>
    </lineage>
</organism>
<dbReference type="HOGENOM" id="CLU_060721_1_0_2"/>
<evidence type="ECO:0000313" key="2">
    <source>
        <dbReference type="Proteomes" id="UP000006681"/>
    </source>
</evidence>
<accession>E1QUU9</accession>
<dbReference type="RefSeq" id="WP_013335677.1">
    <property type="nucleotide sequence ID" value="NC_014537.1"/>
</dbReference>
<dbReference type="Proteomes" id="UP000006681">
    <property type="component" value="Chromosome"/>
</dbReference>
<dbReference type="GeneID" id="9751474"/>
<evidence type="ECO:0008006" key="3">
    <source>
        <dbReference type="Google" id="ProtNLM"/>
    </source>
</evidence>
<dbReference type="SUPFAM" id="SSF51556">
    <property type="entry name" value="Metallo-dependent hydrolases"/>
    <property type="match status" value="1"/>
</dbReference>
<proteinExistence type="predicted"/>
<name>E1QUU9_VULDI</name>
<reference evidence="1 2" key="1">
    <citation type="journal article" date="2010" name="Stand. Genomic Sci.">
        <title>Complete genome sequence of Vulcanisaeta distributa type strain (IC-017).</title>
        <authorList>
            <person name="Mavromatis K."/>
            <person name="Sikorski J."/>
            <person name="Pabst E."/>
            <person name="Teshima H."/>
            <person name="Lapidus A."/>
            <person name="Lucas S."/>
            <person name="Nolan M."/>
            <person name="Glavina Del Rio T."/>
            <person name="Cheng J.F."/>
            <person name="Bruce D."/>
            <person name="Goodwin L."/>
            <person name="Pitluck S."/>
            <person name="Liolios K."/>
            <person name="Ivanova N."/>
            <person name="Mikhailova N."/>
            <person name="Pati A."/>
            <person name="Chen A."/>
            <person name="Palaniappan K."/>
            <person name="Land M."/>
            <person name="Hauser L."/>
            <person name="Chang Y.J."/>
            <person name="Jeffries C.D."/>
            <person name="Rohde M."/>
            <person name="Spring S."/>
            <person name="Goker M."/>
            <person name="Wirth R."/>
            <person name="Woyke T."/>
            <person name="Bristow J."/>
            <person name="Eisen J.A."/>
            <person name="Markowitz V."/>
            <person name="Hugenholtz P."/>
            <person name="Klenk H.P."/>
            <person name="Kyrpides N.C."/>
        </authorList>
    </citation>
    <scope>NUCLEOTIDE SEQUENCE [LARGE SCALE GENOMIC DNA]</scope>
    <source>
        <strain evidence="2">DSM 14429 / JCM 11212 / NBRC 100878 / IC-017</strain>
    </source>
</reference>
<keyword evidence="2" id="KW-1185">Reference proteome</keyword>
<dbReference type="InterPro" id="IPR016797">
    <property type="entry name" value="UCP021898"/>
</dbReference>
<dbReference type="KEGG" id="vdi:Vdis_0554"/>
<dbReference type="AlphaFoldDB" id="E1QUU9"/>
<dbReference type="Pfam" id="PF19799">
    <property type="entry name" value="DUF6282"/>
    <property type="match status" value="1"/>
</dbReference>